<protein>
    <submittedName>
        <fullName evidence="14">Uncharacterized protein</fullName>
    </submittedName>
</protein>
<dbReference type="InterPro" id="IPR017930">
    <property type="entry name" value="Myb_dom"/>
</dbReference>
<dbReference type="InterPro" id="IPR001005">
    <property type="entry name" value="SANT/Myb"/>
</dbReference>
<comment type="caution">
    <text evidence="14">The sequence shown here is derived from an EMBL/GenBank/DDBJ whole genome shotgun (WGS) entry which is preliminary data.</text>
</comment>
<evidence type="ECO:0000313" key="15">
    <source>
        <dbReference type="Proteomes" id="UP001054902"/>
    </source>
</evidence>
<dbReference type="InterPro" id="IPR009057">
    <property type="entry name" value="Homeodomain-like_sf"/>
</dbReference>
<evidence type="ECO:0000256" key="7">
    <source>
        <dbReference type="ARBA" id="ARBA00023125"/>
    </source>
</evidence>
<dbReference type="GO" id="GO:0003677">
    <property type="term" value="F:DNA binding"/>
    <property type="evidence" value="ECO:0007669"/>
    <property type="project" value="UniProtKB-KW"/>
</dbReference>
<gene>
    <name evidence="14" type="ORF">CTEN210_11858</name>
</gene>
<organism evidence="14 15">
    <name type="scientific">Chaetoceros tenuissimus</name>
    <dbReference type="NCBI Taxonomy" id="426638"/>
    <lineage>
        <taxon>Eukaryota</taxon>
        <taxon>Sar</taxon>
        <taxon>Stramenopiles</taxon>
        <taxon>Ochrophyta</taxon>
        <taxon>Bacillariophyta</taxon>
        <taxon>Coscinodiscophyceae</taxon>
        <taxon>Chaetocerotophycidae</taxon>
        <taxon>Chaetocerotales</taxon>
        <taxon>Chaetocerotaceae</taxon>
        <taxon>Chaetoceros</taxon>
    </lineage>
</organism>
<feature type="compositionally biased region" description="Low complexity" evidence="10">
    <location>
        <begin position="54"/>
        <end position="87"/>
    </location>
</feature>
<evidence type="ECO:0000256" key="9">
    <source>
        <dbReference type="ARBA" id="ARBA00023242"/>
    </source>
</evidence>
<reference evidence="14 15" key="1">
    <citation type="journal article" date="2021" name="Sci. Rep.">
        <title>The genome of the diatom Chaetoceros tenuissimus carries an ancient integrated fragment of an extant virus.</title>
        <authorList>
            <person name="Hongo Y."/>
            <person name="Kimura K."/>
            <person name="Takaki Y."/>
            <person name="Yoshida Y."/>
            <person name="Baba S."/>
            <person name="Kobayashi G."/>
            <person name="Nagasaki K."/>
            <person name="Hano T."/>
            <person name="Tomaru Y."/>
        </authorList>
    </citation>
    <scope>NUCLEOTIDE SEQUENCE [LARGE SCALE GENOMIC DNA]</scope>
    <source>
        <strain evidence="14 15">NIES-3715</strain>
    </source>
</reference>
<dbReference type="Proteomes" id="UP001054902">
    <property type="component" value="Unassembled WGS sequence"/>
</dbReference>
<evidence type="ECO:0000256" key="6">
    <source>
        <dbReference type="ARBA" id="ARBA00023049"/>
    </source>
</evidence>
<evidence type="ECO:0000256" key="4">
    <source>
        <dbReference type="ARBA" id="ARBA00022833"/>
    </source>
</evidence>
<evidence type="ECO:0000256" key="10">
    <source>
        <dbReference type="SAM" id="MobiDB-lite"/>
    </source>
</evidence>
<keyword evidence="4" id="KW-0862">Zinc</keyword>
<evidence type="ECO:0000256" key="3">
    <source>
        <dbReference type="ARBA" id="ARBA00022801"/>
    </source>
</evidence>
<dbReference type="GO" id="GO:0008237">
    <property type="term" value="F:metallopeptidase activity"/>
    <property type="evidence" value="ECO:0007669"/>
    <property type="project" value="UniProtKB-KW"/>
</dbReference>
<dbReference type="Gene3D" id="1.10.10.60">
    <property type="entry name" value="Homeodomain-like"/>
    <property type="match status" value="1"/>
</dbReference>
<keyword evidence="8" id="KW-0804">Transcription</keyword>
<keyword evidence="7" id="KW-0238">DNA-binding</keyword>
<dbReference type="PANTHER" id="PTHR12802:SF155">
    <property type="entry name" value="DEUBIQUITINASE MYSM1"/>
    <property type="match status" value="1"/>
</dbReference>
<keyword evidence="15" id="KW-1185">Reference proteome</keyword>
<dbReference type="NCBIfam" id="TIGR01557">
    <property type="entry name" value="myb_SHAQKYF"/>
    <property type="match status" value="1"/>
</dbReference>
<feature type="domain" description="Myb-like" evidence="11">
    <location>
        <begin position="393"/>
        <end position="443"/>
    </location>
</feature>
<proteinExistence type="predicted"/>
<dbReference type="PROSITE" id="PS51293">
    <property type="entry name" value="SANT"/>
    <property type="match status" value="1"/>
</dbReference>
<keyword evidence="9" id="KW-0539">Nucleus</keyword>
<evidence type="ECO:0000256" key="1">
    <source>
        <dbReference type="ARBA" id="ARBA00022670"/>
    </source>
</evidence>
<dbReference type="InterPro" id="IPR017884">
    <property type="entry name" value="SANT_dom"/>
</dbReference>
<evidence type="ECO:0000259" key="11">
    <source>
        <dbReference type="PROSITE" id="PS50090"/>
    </source>
</evidence>
<evidence type="ECO:0000259" key="12">
    <source>
        <dbReference type="PROSITE" id="PS51293"/>
    </source>
</evidence>
<evidence type="ECO:0000256" key="2">
    <source>
        <dbReference type="ARBA" id="ARBA00022723"/>
    </source>
</evidence>
<dbReference type="InterPro" id="IPR006447">
    <property type="entry name" value="Myb_dom_plants"/>
</dbReference>
<feature type="compositionally biased region" description="Low complexity" evidence="10">
    <location>
        <begin position="1"/>
        <end position="34"/>
    </location>
</feature>
<feature type="compositionally biased region" description="Low complexity" evidence="10">
    <location>
        <begin position="347"/>
        <end position="371"/>
    </location>
</feature>
<feature type="compositionally biased region" description="Low complexity" evidence="10">
    <location>
        <begin position="381"/>
        <end position="399"/>
    </location>
</feature>
<evidence type="ECO:0000256" key="5">
    <source>
        <dbReference type="ARBA" id="ARBA00023015"/>
    </source>
</evidence>
<keyword evidence="3" id="KW-0378">Hydrolase</keyword>
<dbReference type="GO" id="GO:0046872">
    <property type="term" value="F:metal ion binding"/>
    <property type="evidence" value="ECO:0007669"/>
    <property type="project" value="UniProtKB-KW"/>
</dbReference>
<dbReference type="EMBL" id="BLLK01000047">
    <property type="protein sequence ID" value="GFH55382.1"/>
    <property type="molecule type" value="Genomic_DNA"/>
</dbReference>
<dbReference type="SMART" id="SM00717">
    <property type="entry name" value="SANT"/>
    <property type="match status" value="1"/>
</dbReference>
<accession>A0AAD3H9A8</accession>
<keyword evidence="1" id="KW-0645">Protease</keyword>
<evidence type="ECO:0000313" key="14">
    <source>
        <dbReference type="EMBL" id="GFH55382.1"/>
    </source>
</evidence>
<feature type="region of interest" description="Disordered" evidence="10">
    <location>
        <begin position="340"/>
        <end position="400"/>
    </location>
</feature>
<dbReference type="GO" id="GO:0006508">
    <property type="term" value="P:proteolysis"/>
    <property type="evidence" value="ECO:0007669"/>
    <property type="project" value="UniProtKB-KW"/>
</dbReference>
<dbReference type="PROSITE" id="PS51294">
    <property type="entry name" value="HTH_MYB"/>
    <property type="match status" value="1"/>
</dbReference>
<dbReference type="PANTHER" id="PTHR12802">
    <property type="entry name" value="SWI/SNF COMPLEX-RELATED"/>
    <property type="match status" value="1"/>
</dbReference>
<feature type="region of interest" description="Disordered" evidence="10">
    <location>
        <begin position="1"/>
        <end position="87"/>
    </location>
</feature>
<dbReference type="SUPFAM" id="SSF46689">
    <property type="entry name" value="Homeodomain-like"/>
    <property type="match status" value="1"/>
</dbReference>
<evidence type="ECO:0000256" key="8">
    <source>
        <dbReference type="ARBA" id="ARBA00023163"/>
    </source>
</evidence>
<keyword evidence="6" id="KW-0482">Metalloprotease</keyword>
<evidence type="ECO:0000259" key="13">
    <source>
        <dbReference type="PROSITE" id="PS51294"/>
    </source>
</evidence>
<keyword evidence="2" id="KW-0479">Metal-binding</keyword>
<feature type="domain" description="SANT" evidence="12">
    <location>
        <begin position="396"/>
        <end position="447"/>
    </location>
</feature>
<dbReference type="AlphaFoldDB" id="A0AAD3H9A8"/>
<sequence length="842" mass="87011">MTTTDSTTTPNPIAASSTVAAASTSSASNGTTTAVKPASSATMTAVKPVPTGQKLTLPATLLPPSSTTATTTGSTGNKTLTTAPSTTAAVASTTTTTTTAKVPSPILTAGTTTAKVPCPVAPTASSKVAVPSTTTAVVATAATSNVKTAAAPLKPASQAVKPTVPTTFHKQVAVTSSTAAPVTTNSVPRPVAMTTTTSASAAVPNRTSTISVAAPSTIRVQVPNPVSAPVTTTTAVTSAVTSAASVPTPVPVPISTQVPTPVPIASNPVANTAIVAQSTTNKIASTMSHVTHHPVKPTTVHSAPTSTTTTTNATTHMATAAVKTVPVPQPIHVNKTMTTRKMNQRHVTTTANTTTVSPVPSSTTSTRSSKSSPKKKKHKIPMTTSSGGSSNNSASENTGRWTTEEHRLFLQGLEQHGKGWKKIASLIKSRTVVQIRTHAQKYFQKMAKARQNGETTEETVVSHGGNHVVSHSIHHGSKRKKNGNKRKAIASVVHSAVKERKTKKKKTAAASTVATSSTVDPVAAPVEQVQSKAEPEGFPVSMVSTVLAPYVYPPVEHDGNGTVVTAETTVPSITTAHGTISGAALEESLFRFLTPMPNDYVNDVARQAGANSITLPSGNPNKTALDGEVSPSGVIDFPSDWAWSTEPPSWYAKGADVDELLNEADALDWLADTGDLQEAYTPPDPTKMTSEPSLMSLVENPSTASVVGTTMNEAKNEPMMHKEHVAIKTEEVAAPIPVLETSNNMASIASNGNMPLLPSMFDSGNHLAGLKKESSVNEHLASSASLFAAATEGSDAVVDADNFKLLDDHFEDEQAFVTALLDHPNDSSANLTHLGAGDNNHQ</sequence>
<name>A0AAD3H9A8_9STRA</name>
<dbReference type="PROSITE" id="PS50090">
    <property type="entry name" value="MYB_LIKE"/>
    <property type="match status" value="1"/>
</dbReference>
<dbReference type="FunFam" id="1.10.10.60:FF:000151">
    <property type="entry name" value="histone H2A deubiquitinase MYSM1 isoform X2"/>
    <property type="match status" value="1"/>
</dbReference>
<keyword evidence="5" id="KW-0805">Transcription regulation</keyword>
<dbReference type="CDD" id="cd00167">
    <property type="entry name" value="SANT"/>
    <property type="match status" value="1"/>
</dbReference>
<dbReference type="Pfam" id="PF00249">
    <property type="entry name" value="Myb_DNA-binding"/>
    <property type="match status" value="1"/>
</dbReference>
<feature type="domain" description="HTH myb-type" evidence="13">
    <location>
        <begin position="393"/>
        <end position="447"/>
    </location>
</feature>